<dbReference type="AlphaFoldDB" id="A0AA48QXK0"/>
<dbReference type="InterPro" id="IPR017853">
    <property type="entry name" value="GH"/>
</dbReference>
<evidence type="ECO:0000313" key="3">
    <source>
        <dbReference type="Proteomes" id="UP001233271"/>
    </source>
</evidence>
<sequence length="256" mass="29056">MKAGVSWPVQEETSDPLAAFFQPGSKLTWHYNWNKRWDSQLLPHTSPNLQLNAEFVPMIFAPPYLNNGVQVQDDWQLMLGYNEPDHANPAVAVQTSPADCAAAWVELAKLRTPGKRLASPAVAADLNWLKEFFSYLPPGTQPDVLAVHIYTTTFDSLRVQLEEYHRKFGLPIILTEFAMTSFDPNVSPPQNMQQVHDFMGQATKWLDETPWIERYAWFGTVRNSFNLHGVHEFNRLMDAQGNVTALGQQYINGGHD</sequence>
<organism evidence="2 3">
    <name type="scientific">Cutaneotrichosporon cavernicola</name>
    <dbReference type="NCBI Taxonomy" id="279322"/>
    <lineage>
        <taxon>Eukaryota</taxon>
        <taxon>Fungi</taxon>
        <taxon>Dikarya</taxon>
        <taxon>Basidiomycota</taxon>
        <taxon>Agaricomycotina</taxon>
        <taxon>Tremellomycetes</taxon>
        <taxon>Trichosporonales</taxon>
        <taxon>Trichosporonaceae</taxon>
        <taxon>Cutaneotrichosporon</taxon>
    </lineage>
</organism>
<dbReference type="GO" id="GO:0009277">
    <property type="term" value="C:fungal-type cell wall"/>
    <property type="evidence" value="ECO:0007669"/>
    <property type="project" value="TreeGrafter"/>
</dbReference>
<reference evidence="2" key="1">
    <citation type="journal article" date="2023" name="BMC Genomics">
        <title>Chromosome-level genome assemblies of Cutaneotrichosporon spp. (Trichosporonales, Basidiomycota) reveal imbalanced evolution between nucleotide sequences and chromosome synteny.</title>
        <authorList>
            <person name="Kobayashi Y."/>
            <person name="Kayamori A."/>
            <person name="Aoki K."/>
            <person name="Shiwa Y."/>
            <person name="Matsutani M."/>
            <person name="Fujita N."/>
            <person name="Sugita T."/>
            <person name="Iwasaki W."/>
            <person name="Tanaka N."/>
            <person name="Takashima M."/>
        </authorList>
    </citation>
    <scope>NUCLEOTIDE SEQUENCE</scope>
    <source>
        <strain evidence="2">HIS019</strain>
    </source>
</reference>
<dbReference type="PANTHER" id="PTHR34154:SF3">
    <property type="entry name" value="ALKALI-SENSITIVE LINKAGE PROTEIN 1"/>
    <property type="match status" value="1"/>
</dbReference>
<feature type="domain" description="Asl1-like glycosyl hydrolase catalytic" evidence="1">
    <location>
        <begin position="13"/>
        <end position="250"/>
    </location>
</feature>
<gene>
    <name evidence="2" type="ORF">CcaverHIS019_0601030</name>
</gene>
<dbReference type="EMBL" id="AP028217">
    <property type="protein sequence ID" value="BEI93644.1"/>
    <property type="molecule type" value="Genomic_DNA"/>
</dbReference>
<dbReference type="GeneID" id="85497514"/>
<proteinExistence type="predicted"/>
<dbReference type="GO" id="GO:0071966">
    <property type="term" value="P:fungal-type cell wall polysaccharide metabolic process"/>
    <property type="evidence" value="ECO:0007669"/>
    <property type="project" value="TreeGrafter"/>
</dbReference>
<dbReference type="RefSeq" id="XP_060458909.1">
    <property type="nucleotide sequence ID" value="XM_060602524.1"/>
</dbReference>
<name>A0AA48QXK0_9TREE</name>
<dbReference type="KEGG" id="ccac:CcaHIS019_0601030"/>
<dbReference type="InterPro" id="IPR053183">
    <property type="entry name" value="ASL1"/>
</dbReference>
<dbReference type="Gene3D" id="3.20.20.80">
    <property type="entry name" value="Glycosidases"/>
    <property type="match status" value="1"/>
</dbReference>
<dbReference type="Proteomes" id="UP001233271">
    <property type="component" value="Chromosome 6"/>
</dbReference>
<evidence type="ECO:0000313" key="2">
    <source>
        <dbReference type="EMBL" id="BEI93644.1"/>
    </source>
</evidence>
<keyword evidence="3" id="KW-1185">Reference proteome</keyword>
<dbReference type="Pfam" id="PF11790">
    <property type="entry name" value="Glyco_hydro_cc"/>
    <property type="match status" value="1"/>
</dbReference>
<dbReference type="SUPFAM" id="SSF51445">
    <property type="entry name" value="(Trans)glycosidases"/>
    <property type="match status" value="1"/>
</dbReference>
<dbReference type="InterPro" id="IPR024655">
    <property type="entry name" value="Asl1_glyco_hydro_catalytic"/>
</dbReference>
<evidence type="ECO:0000259" key="1">
    <source>
        <dbReference type="Pfam" id="PF11790"/>
    </source>
</evidence>
<accession>A0AA48QXK0</accession>
<protein>
    <recommendedName>
        <fullName evidence="1">Asl1-like glycosyl hydrolase catalytic domain-containing protein</fullName>
    </recommendedName>
</protein>
<dbReference type="PANTHER" id="PTHR34154">
    <property type="entry name" value="ALKALI-SENSITIVE LINKAGE PROTEIN 1"/>
    <property type="match status" value="1"/>
</dbReference>